<protein>
    <submittedName>
        <fullName evidence="1">Uncharacterized protein</fullName>
    </submittedName>
</protein>
<dbReference type="EMBL" id="CM023487">
    <property type="protein sequence ID" value="KAH6926916.1"/>
    <property type="molecule type" value="Genomic_DNA"/>
</dbReference>
<comment type="caution">
    <text evidence="1">The sequence shown here is derived from an EMBL/GenBank/DDBJ whole genome shotgun (WGS) entry which is preliminary data.</text>
</comment>
<reference evidence="1" key="1">
    <citation type="submission" date="2020-05" db="EMBL/GenBank/DDBJ databases">
        <title>Large-scale comparative analyses of tick genomes elucidate their genetic diversity and vector capacities.</title>
        <authorList>
            <person name="Jia N."/>
            <person name="Wang J."/>
            <person name="Shi W."/>
            <person name="Du L."/>
            <person name="Sun Y."/>
            <person name="Zhan W."/>
            <person name="Jiang J."/>
            <person name="Wang Q."/>
            <person name="Zhang B."/>
            <person name="Ji P."/>
            <person name="Sakyi L.B."/>
            <person name="Cui X."/>
            <person name="Yuan T."/>
            <person name="Jiang B."/>
            <person name="Yang W."/>
            <person name="Lam T.T.-Y."/>
            <person name="Chang Q."/>
            <person name="Ding S."/>
            <person name="Wang X."/>
            <person name="Zhu J."/>
            <person name="Ruan X."/>
            <person name="Zhao L."/>
            <person name="Wei J."/>
            <person name="Que T."/>
            <person name="Du C."/>
            <person name="Cheng J."/>
            <person name="Dai P."/>
            <person name="Han X."/>
            <person name="Huang E."/>
            <person name="Gao Y."/>
            <person name="Liu J."/>
            <person name="Shao H."/>
            <person name="Ye R."/>
            <person name="Li L."/>
            <person name="Wei W."/>
            <person name="Wang X."/>
            <person name="Wang C."/>
            <person name="Yang T."/>
            <person name="Huo Q."/>
            <person name="Li W."/>
            <person name="Guo W."/>
            <person name="Chen H."/>
            <person name="Zhou L."/>
            <person name="Ni X."/>
            <person name="Tian J."/>
            <person name="Zhou Y."/>
            <person name="Sheng Y."/>
            <person name="Liu T."/>
            <person name="Pan Y."/>
            <person name="Xia L."/>
            <person name="Li J."/>
            <person name="Zhao F."/>
            <person name="Cao W."/>
        </authorList>
    </citation>
    <scope>NUCLEOTIDE SEQUENCE</scope>
    <source>
        <strain evidence="1">Hyas-2018</strain>
    </source>
</reference>
<dbReference type="Proteomes" id="UP000821845">
    <property type="component" value="Chromosome 7"/>
</dbReference>
<proteinExistence type="predicted"/>
<gene>
    <name evidence="1" type="ORF">HPB50_023532</name>
</gene>
<keyword evidence="2" id="KW-1185">Reference proteome</keyword>
<accession>A0ACB7RZ27</accession>
<name>A0ACB7RZ27_HYAAI</name>
<sequence>MNPIIPISSCYFVNTICGLRHLTYHSTRYGFHEQEEETEEELALGAHGGRLSRLRNRDRHCWKPWSLWMLQRRGTKGPARASLPVVLVNREGMYAVVAVLGVSIPGCAGVPAFSVGNYGKLATNADEVRDYNVHRGGKAVSDDLNGAWEMATASGAGTSCTLSGTVTTPLPMTSIGRRLTMLNHHRELGLRLRLSWSVSDGITIGTRPEECGAAMSGLQRCSDATSGSRQQ</sequence>
<evidence type="ECO:0000313" key="2">
    <source>
        <dbReference type="Proteomes" id="UP000821845"/>
    </source>
</evidence>
<evidence type="ECO:0000313" key="1">
    <source>
        <dbReference type="EMBL" id="KAH6926916.1"/>
    </source>
</evidence>
<organism evidence="1 2">
    <name type="scientific">Hyalomma asiaticum</name>
    <name type="common">Tick</name>
    <dbReference type="NCBI Taxonomy" id="266040"/>
    <lineage>
        <taxon>Eukaryota</taxon>
        <taxon>Metazoa</taxon>
        <taxon>Ecdysozoa</taxon>
        <taxon>Arthropoda</taxon>
        <taxon>Chelicerata</taxon>
        <taxon>Arachnida</taxon>
        <taxon>Acari</taxon>
        <taxon>Parasitiformes</taxon>
        <taxon>Ixodida</taxon>
        <taxon>Ixodoidea</taxon>
        <taxon>Ixodidae</taxon>
        <taxon>Hyalomminae</taxon>
        <taxon>Hyalomma</taxon>
    </lineage>
</organism>